<dbReference type="PANTHER" id="PTHR47853">
    <property type="entry name" value="EXPRESSED PROTEIN"/>
    <property type="match status" value="1"/>
</dbReference>
<evidence type="ECO:0000313" key="4">
    <source>
        <dbReference type="EMBL" id="KAG2638133.1"/>
    </source>
</evidence>
<evidence type="ECO:0000259" key="3">
    <source>
        <dbReference type="PROSITE" id="PS51319"/>
    </source>
</evidence>
<dbReference type="AlphaFoldDB" id="A0A8T0W0K4"/>
<gene>
    <name evidence="4" type="ORF">PVAP13_2NG573100</name>
</gene>
<feature type="domain" description="TFIIS N-terminal" evidence="3">
    <location>
        <begin position="43"/>
        <end position="123"/>
    </location>
</feature>
<dbReference type="PANTHER" id="PTHR47853:SF1">
    <property type="entry name" value="EXPRESSED PROTEIN"/>
    <property type="match status" value="1"/>
</dbReference>
<keyword evidence="1" id="KW-0539">Nucleus</keyword>
<dbReference type="SUPFAM" id="SSF47676">
    <property type="entry name" value="Conserved domain common to transcription factors TFIIS, elongin A, CRSP70"/>
    <property type="match status" value="1"/>
</dbReference>
<dbReference type="GO" id="GO:0005634">
    <property type="term" value="C:nucleus"/>
    <property type="evidence" value="ECO:0007669"/>
    <property type="project" value="UniProtKB-SubCell"/>
</dbReference>
<dbReference type="InterPro" id="IPR017923">
    <property type="entry name" value="TFIIS_N"/>
</dbReference>
<reference evidence="4" key="1">
    <citation type="submission" date="2020-05" db="EMBL/GenBank/DDBJ databases">
        <title>WGS assembly of Panicum virgatum.</title>
        <authorList>
            <person name="Lovell J.T."/>
            <person name="Jenkins J."/>
            <person name="Shu S."/>
            <person name="Juenger T.E."/>
            <person name="Schmutz J."/>
        </authorList>
    </citation>
    <scope>NUCLEOTIDE SEQUENCE</scope>
    <source>
        <strain evidence="4">AP13</strain>
    </source>
</reference>
<proteinExistence type="predicted"/>
<dbReference type="EMBL" id="CM029040">
    <property type="protein sequence ID" value="KAG2638133.1"/>
    <property type="molecule type" value="Genomic_DNA"/>
</dbReference>
<comment type="subcellular location">
    <subcellularLocation>
        <location evidence="1">Nucleus</location>
    </subcellularLocation>
</comment>
<accession>A0A8T0W0K4</accession>
<organism evidence="4 5">
    <name type="scientific">Panicum virgatum</name>
    <name type="common">Blackwell switchgrass</name>
    <dbReference type="NCBI Taxonomy" id="38727"/>
    <lineage>
        <taxon>Eukaryota</taxon>
        <taxon>Viridiplantae</taxon>
        <taxon>Streptophyta</taxon>
        <taxon>Embryophyta</taxon>
        <taxon>Tracheophyta</taxon>
        <taxon>Spermatophyta</taxon>
        <taxon>Magnoliopsida</taxon>
        <taxon>Liliopsida</taxon>
        <taxon>Poales</taxon>
        <taxon>Poaceae</taxon>
        <taxon>PACMAD clade</taxon>
        <taxon>Panicoideae</taxon>
        <taxon>Panicodae</taxon>
        <taxon>Paniceae</taxon>
        <taxon>Panicinae</taxon>
        <taxon>Panicum</taxon>
        <taxon>Panicum sect. Hiantes</taxon>
    </lineage>
</organism>
<protein>
    <recommendedName>
        <fullName evidence="3">TFIIS N-terminal domain-containing protein</fullName>
    </recommendedName>
</protein>
<keyword evidence="5" id="KW-1185">Reference proteome</keyword>
<feature type="compositionally biased region" description="Basic and acidic residues" evidence="2">
    <location>
        <begin position="296"/>
        <end position="310"/>
    </location>
</feature>
<sequence>MALRHRKPFLGAFPHIDTAIEAADADGLLSCDEIRNTRVRIVEMLCDAADDDDEKAEALCALLDEAMAASLTTLQAVPAERIALASGDLVGVVGALMRDHTSERVRGLARDIVHGWKAGVKVQLSRAKAAMDVLDGLSSTPPPPPPQDSDTKAKNILEEQPCESIKAPNSSFVSSCRISTADSKKIPEKKKPCPRKTAVVSSCRISTVESKKIPEEEPRRPRKTAVVVKSCRVNTAESYGPLPKNRAPVVSTSCVKPSSASMGAPAVVPVPARPKKMPPVVTCSVAVEKKMDATKRKLHEERYQEAEDAKRRRTILQVIRPPRPPTGQKQRNAHLKGSGALT</sequence>
<evidence type="ECO:0000256" key="2">
    <source>
        <dbReference type="SAM" id="MobiDB-lite"/>
    </source>
</evidence>
<dbReference type="InterPro" id="IPR035441">
    <property type="entry name" value="TFIIS/LEDGF_dom_sf"/>
</dbReference>
<feature type="region of interest" description="Disordered" evidence="2">
    <location>
        <begin position="296"/>
        <end position="342"/>
    </location>
</feature>
<dbReference type="PROSITE" id="PS51319">
    <property type="entry name" value="TFIIS_N"/>
    <property type="match status" value="1"/>
</dbReference>
<evidence type="ECO:0000313" key="5">
    <source>
        <dbReference type="Proteomes" id="UP000823388"/>
    </source>
</evidence>
<dbReference type="Proteomes" id="UP000823388">
    <property type="component" value="Chromosome 2N"/>
</dbReference>
<evidence type="ECO:0000256" key="1">
    <source>
        <dbReference type="PROSITE-ProRule" id="PRU00649"/>
    </source>
</evidence>
<comment type="caution">
    <text evidence="4">The sequence shown here is derived from an EMBL/GenBank/DDBJ whole genome shotgun (WGS) entry which is preliminary data.</text>
</comment>
<name>A0A8T0W0K4_PANVG</name>